<feature type="non-terminal residue" evidence="1">
    <location>
        <position position="1"/>
    </location>
</feature>
<evidence type="ECO:0000313" key="1">
    <source>
        <dbReference type="EMBL" id="PSR84264.1"/>
    </source>
</evidence>
<proteinExistence type="predicted"/>
<keyword evidence="2" id="KW-1185">Reference proteome</keyword>
<reference evidence="1 2" key="1">
    <citation type="journal article" date="2018" name="Mycol. Prog.">
        <title>Coniella lustricola, a new species from submerged detritus.</title>
        <authorList>
            <person name="Raudabaugh D.B."/>
            <person name="Iturriaga T."/>
            <person name="Carver A."/>
            <person name="Mondo S."/>
            <person name="Pangilinan J."/>
            <person name="Lipzen A."/>
            <person name="He G."/>
            <person name="Amirebrahimi M."/>
            <person name="Grigoriev I.V."/>
            <person name="Miller A.N."/>
        </authorList>
    </citation>
    <scope>NUCLEOTIDE SEQUENCE [LARGE SCALE GENOMIC DNA]</scope>
    <source>
        <strain evidence="1 2">B22-T-1</strain>
    </source>
</reference>
<gene>
    <name evidence="1" type="ORF">BD289DRAFT_506208</name>
</gene>
<sequence length="78" mass="9192">RRKAHFAVIPLINGQKNTWRRDALHWRSLPRGARRLCSTSHHGPDWGRRHGHQQHRRSQLWALLSSLPLLTLLRTPHS</sequence>
<dbReference type="AlphaFoldDB" id="A0A2T3A7G7"/>
<accession>A0A2T3A7G7</accession>
<evidence type="ECO:0000313" key="2">
    <source>
        <dbReference type="Proteomes" id="UP000241462"/>
    </source>
</evidence>
<dbReference type="InParanoid" id="A0A2T3A7G7"/>
<organism evidence="1 2">
    <name type="scientific">Coniella lustricola</name>
    <dbReference type="NCBI Taxonomy" id="2025994"/>
    <lineage>
        <taxon>Eukaryota</taxon>
        <taxon>Fungi</taxon>
        <taxon>Dikarya</taxon>
        <taxon>Ascomycota</taxon>
        <taxon>Pezizomycotina</taxon>
        <taxon>Sordariomycetes</taxon>
        <taxon>Sordariomycetidae</taxon>
        <taxon>Diaporthales</taxon>
        <taxon>Schizoparmaceae</taxon>
        <taxon>Coniella</taxon>
    </lineage>
</organism>
<protein>
    <submittedName>
        <fullName evidence="1">Uncharacterized protein</fullName>
    </submittedName>
</protein>
<dbReference type="EMBL" id="KZ678446">
    <property type="protein sequence ID" value="PSR84264.1"/>
    <property type="molecule type" value="Genomic_DNA"/>
</dbReference>
<name>A0A2T3A7G7_9PEZI</name>
<dbReference type="Proteomes" id="UP000241462">
    <property type="component" value="Unassembled WGS sequence"/>
</dbReference>